<organism evidence="1 2">
    <name type="scientific">Rattus norvegicus</name>
    <name type="common">Rat</name>
    <dbReference type="NCBI Taxonomy" id="10116"/>
    <lineage>
        <taxon>Eukaryota</taxon>
        <taxon>Metazoa</taxon>
        <taxon>Chordata</taxon>
        <taxon>Craniata</taxon>
        <taxon>Vertebrata</taxon>
        <taxon>Euteleostomi</taxon>
        <taxon>Mammalia</taxon>
        <taxon>Eutheria</taxon>
        <taxon>Euarchontoglires</taxon>
        <taxon>Glires</taxon>
        <taxon>Rodentia</taxon>
        <taxon>Myomorpha</taxon>
        <taxon>Muroidea</taxon>
        <taxon>Muridae</taxon>
        <taxon>Murinae</taxon>
        <taxon>Rattus</taxon>
    </lineage>
</organism>
<dbReference type="EMBL" id="CH473951">
    <property type="protein sequence ID" value="EDM02372.1"/>
    <property type="molecule type" value="Genomic_DNA"/>
</dbReference>
<dbReference type="AlphaFoldDB" id="A6HU09"/>
<protein>
    <submittedName>
        <fullName evidence="1">RCG37021</fullName>
    </submittedName>
</protein>
<dbReference type="Proteomes" id="UP000234681">
    <property type="component" value="Chromosome 15"/>
</dbReference>
<accession>A6HU09</accession>
<name>A6HU09_RAT</name>
<evidence type="ECO:0000313" key="1">
    <source>
        <dbReference type="EMBL" id="EDM02372.1"/>
    </source>
</evidence>
<gene>
    <name evidence="1" type="ORF">rCG_37021</name>
</gene>
<sequence length="58" mass="6878">MELPCLYVHIRNLAVFRDRGSRGDTLYIYKLYIYKLRTHLSSFLHEGKEDGSEDVAMR</sequence>
<evidence type="ECO:0000313" key="2">
    <source>
        <dbReference type="Proteomes" id="UP000234681"/>
    </source>
</evidence>
<proteinExistence type="predicted"/>
<reference evidence="1 2" key="1">
    <citation type="submission" date="2005-07" db="EMBL/GenBank/DDBJ databases">
        <authorList>
            <person name="Mural R.J."/>
            <person name="Li P.W."/>
            <person name="Adams M.D."/>
            <person name="Amanatides P.G."/>
            <person name="Baden-Tillson H."/>
            <person name="Barnstead M."/>
            <person name="Chin S.H."/>
            <person name="Dew I."/>
            <person name="Evans C.A."/>
            <person name="Ferriera S."/>
            <person name="Flanigan M."/>
            <person name="Fosler C."/>
            <person name="Glodek A."/>
            <person name="Gu Z."/>
            <person name="Holt R.A."/>
            <person name="Jennings D."/>
            <person name="Kraft C.L."/>
            <person name="Lu F."/>
            <person name="Nguyen T."/>
            <person name="Nusskern D.R."/>
            <person name="Pfannkoch C.M."/>
            <person name="Sitter C."/>
            <person name="Sutton G.G."/>
            <person name="Venter J.C."/>
            <person name="Wang Z."/>
            <person name="Woodage T."/>
            <person name="Zheng X.H."/>
            <person name="Zhong F."/>
        </authorList>
    </citation>
    <scope>NUCLEOTIDE SEQUENCE [LARGE SCALE GENOMIC DNA]</scope>
    <source>
        <strain>BN</strain>
        <strain evidence="2">Sprague-Dawley</strain>
    </source>
</reference>